<accession>A0AAV8WL15</accession>
<sequence>MLGEFYNKARLANGQQLTFMATPFLAYLEMLLESGQPQDLELFTTQGVHETLSVQTTHNSKTLDNYQSNVNVLQVSTSSDCTSDQISSPPYNSQSDMSNTSQSLSSGFQSDSSGKNSGVIRNRDTSNNSGKHGRPILGSGARFNKNKSNDDSSTNWRDRDRSSGWSKKNTGNWGDTKKSSKIGKGWEHDDRFETDYS</sequence>
<feature type="compositionally biased region" description="Low complexity" evidence="1">
    <location>
        <begin position="98"/>
        <end position="117"/>
    </location>
</feature>
<feature type="compositionally biased region" description="Polar residues" evidence="1">
    <location>
        <begin position="163"/>
        <end position="173"/>
    </location>
</feature>
<feature type="compositionally biased region" description="Polar residues" evidence="1">
    <location>
        <begin position="80"/>
        <end position="97"/>
    </location>
</feature>
<reference evidence="2" key="1">
    <citation type="journal article" date="2023" name="Insect Mol. Biol.">
        <title>Genome sequencing provides insights into the evolution of gene families encoding plant cell wall-degrading enzymes in longhorned beetles.</title>
        <authorList>
            <person name="Shin N.R."/>
            <person name="Okamura Y."/>
            <person name="Kirsch R."/>
            <person name="Pauchet Y."/>
        </authorList>
    </citation>
    <scope>NUCLEOTIDE SEQUENCE</scope>
    <source>
        <strain evidence="2">RBIC_L_NR</strain>
    </source>
</reference>
<keyword evidence="3" id="KW-1185">Reference proteome</keyword>
<gene>
    <name evidence="2" type="ORF">NQ314_020581</name>
</gene>
<dbReference type="AlphaFoldDB" id="A0AAV8WL15"/>
<evidence type="ECO:0000313" key="2">
    <source>
        <dbReference type="EMBL" id="KAJ8927018.1"/>
    </source>
</evidence>
<evidence type="ECO:0000256" key="1">
    <source>
        <dbReference type="SAM" id="MobiDB-lite"/>
    </source>
</evidence>
<feature type="compositionally biased region" description="Basic and acidic residues" evidence="1">
    <location>
        <begin position="184"/>
        <end position="197"/>
    </location>
</feature>
<organism evidence="2 3">
    <name type="scientific">Rhamnusium bicolor</name>
    <dbReference type="NCBI Taxonomy" id="1586634"/>
    <lineage>
        <taxon>Eukaryota</taxon>
        <taxon>Metazoa</taxon>
        <taxon>Ecdysozoa</taxon>
        <taxon>Arthropoda</taxon>
        <taxon>Hexapoda</taxon>
        <taxon>Insecta</taxon>
        <taxon>Pterygota</taxon>
        <taxon>Neoptera</taxon>
        <taxon>Endopterygota</taxon>
        <taxon>Coleoptera</taxon>
        <taxon>Polyphaga</taxon>
        <taxon>Cucujiformia</taxon>
        <taxon>Chrysomeloidea</taxon>
        <taxon>Cerambycidae</taxon>
        <taxon>Lepturinae</taxon>
        <taxon>Rhagiini</taxon>
        <taxon>Rhamnusium</taxon>
    </lineage>
</organism>
<dbReference type="Proteomes" id="UP001162156">
    <property type="component" value="Unassembled WGS sequence"/>
</dbReference>
<evidence type="ECO:0000313" key="3">
    <source>
        <dbReference type="Proteomes" id="UP001162156"/>
    </source>
</evidence>
<protein>
    <submittedName>
        <fullName evidence="2">Uncharacterized protein</fullName>
    </submittedName>
</protein>
<proteinExistence type="predicted"/>
<name>A0AAV8WL15_9CUCU</name>
<comment type="caution">
    <text evidence="2">The sequence shown here is derived from an EMBL/GenBank/DDBJ whole genome shotgun (WGS) entry which is preliminary data.</text>
</comment>
<dbReference type="EMBL" id="JANEYF010005748">
    <property type="protein sequence ID" value="KAJ8927018.1"/>
    <property type="molecule type" value="Genomic_DNA"/>
</dbReference>
<feature type="region of interest" description="Disordered" evidence="1">
    <location>
        <begin position="80"/>
        <end position="197"/>
    </location>
</feature>